<evidence type="ECO:0000313" key="1">
    <source>
        <dbReference type="EMBL" id="GFS28438.1"/>
    </source>
</evidence>
<dbReference type="EMBL" id="BJWL01000052">
    <property type="protein sequence ID" value="GFS28780.1"/>
    <property type="molecule type" value="Genomic_DNA"/>
</dbReference>
<accession>A0A7J0D789</accession>
<proteinExistence type="predicted"/>
<reference evidence="5" key="1">
    <citation type="submission" date="2019-07" db="EMBL/GenBank/DDBJ databases">
        <title>De Novo Assembly of kiwifruit Actinidia rufa.</title>
        <authorList>
            <person name="Sugita-Konishi S."/>
            <person name="Sato K."/>
            <person name="Mori E."/>
            <person name="Abe Y."/>
            <person name="Kisaki G."/>
            <person name="Hamano K."/>
            <person name="Suezawa K."/>
            <person name="Otani M."/>
            <person name="Fukuda T."/>
            <person name="Manabe T."/>
            <person name="Gomi K."/>
            <person name="Tabuchi M."/>
            <person name="Akimitsu K."/>
            <person name="Kataoka I."/>
        </authorList>
    </citation>
    <scope>NUCLEOTIDE SEQUENCE [LARGE SCALE GENOMIC DNA]</scope>
    <source>
        <strain evidence="5">cv. Fuchu</strain>
        <strain evidence="1">Fuchu</strain>
    </source>
</reference>
<evidence type="ECO:0000313" key="4">
    <source>
        <dbReference type="EMBL" id="GFS28780.1"/>
    </source>
</evidence>
<dbReference type="Proteomes" id="UP000585474">
    <property type="component" value="Unassembled WGS sequence"/>
</dbReference>
<protein>
    <submittedName>
        <fullName evidence="4">Uncharacterized protein</fullName>
    </submittedName>
</protein>
<evidence type="ECO:0000313" key="5">
    <source>
        <dbReference type="Proteomes" id="UP000585474"/>
    </source>
</evidence>
<comment type="caution">
    <text evidence="4">The sequence shown here is derived from an EMBL/GenBank/DDBJ whole genome shotgun (WGS) entry which is preliminary data.</text>
</comment>
<evidence type="ECO:0000313" key="2">
    <source>
        <dbReference type="EMBL" id="GFS28607.1"/>
    </source>
</evidence>
<dbReference type="EMBL" id="BJWL01000046">
    <property type="protein sequence ID" value="GFS28607.1"/>
    <property type="molecule type" value="Genomic_DNA"/>
</dbReference>
<organism evidence="4 5">
    <name type="scientific">Actinidia rufa</name>
    <dbReference type="NCBI Taxonomy" id="165716"/>
    <lineage>
        <taxon>Eukaryota</taxon>
        <taxon>Viridiplantae</taxon>
        <taxon>Streptophyta</taxon>
        <taxon>Embryophyta</taxon>
        <taxon>Tracheophyta</taxon>
        <taxon>Spermatophyta</taxon>
        <taxon>Magnoliopsida</taxon>
        <taxon>eudicotyledons</taxon>
        <taxon>Gunneridae</taxon>
        <taxon>Pentapetalae</taxon>
        <taxon>asterids</taxon>
        <taxon>Ericales</taxon>
        <taxon>Actinidiaceae</taxon>
        <taxon>Actinidia</taxon>
    </lineage>
</organism>
<sequence length="181" mass="21026">MWEFPYGSHSDRFELWLGRGKPLSPYLKGLLVSHLLAELRPRDLKLAPDELYPSEGVNEMTERTLIRNWLSQWLKYVHWYWSIASRPDANLQEYLEGPVIERSRKMKSINPSVEIVRFGLVWKLFDMCAGKGMEWMVPILPEKLDNISYPPHYLLGGIDGRAFMVLRVGLVPLHYGKGVVN</sequence>
<dbReference type="EMBL" id="BJWL01000048">
    <property type="protein sequence ID" value="GFS28663.1"/>
    <property type="molecule type" value="Genomic_DNA"/>
</dbReference>
<dbReference type="OrthoDB" id="1740550at2759"/>
<keyword evidence="5" id="KW-1185">Reference proteome</keyword>
<dbReference type="EMBL" id="BJWL01000043">
    <property type="protein sequence ID" value="GFS28438.1"/>
    <property type="molecule type" value="Genomic_DNA"/>
</dbReference>
<reference evidence="4" key="2">
    <citation type="submission" date="2020-08" db="EMBL/GenBank/DDBJ databases">
        <title>De Novo Assembly of kiwifruit Actinidia rufa.</title>
        <authorList>
            <person name="Sugita-Konishi S."/>
            <person name="Sato K."/>
            <person name="Mori E."/>
            <person name="Abe Y."/>
            <person name="Kisaki G."/>
            <person name="Hamano K."/>
            <person name="Suezawa K."/>
            <person name="Otani M."/>
            <person name="Fukuda T."/>
            <person name="Manabe T."/>
            <person name="Gomi K."/>
            <person name="Tabuchi M."/>
            <person name="Akimitsu K."/>
            <person name="Kataoka I."/>
        </authorList>
    </citation>
    <scope>NUCLEOTIDE SEQUENCE</scope>
    <source>
        <strain evidence="5">cv. Fuchu</strain>
        <strain evidence="4">Fuchu</strain>
    </source>
</reference>
<gene>
    <name evidence="1" type="ORF">Acr_00g0001860</name>
    <name evidence="2" type="ORF">Acr_00g0002780</name>
    <name evidence="3" type="ORF">Acr_00g0003150</name>
    <name evidence="4" type="ORF">Acr_00g0003900</name>
</gene>
<name>A0A7J0D789_9ERIC</name>
<dbReference type="AlphaFoldDB" id="A0A7J0D789"/>
<evidence type="ECO:0000313" key="3">
    <source>
        <dbReference type="EMBL" id="GFS28663.1"/>
    </source>
</evidence>